<organism evidence="8 9">
    <name type="scientific">Anaerosolibacter carboniphilus</name>
    <dbReference type="NCBI Taxonomy" id="1417629"/>
    <lineage>
        <taxon>Bacteria</taxon>
        <taxon>Bacillati</taxon>
        <taxon>Bacillota</taxon>
        <taxon>Clostridia</taxon>
        <taxon>Peptostreptococcales</taxon>
        <taxon>Thermotaleaceae</taxon>
        <taxon>Anaerosolibacter</taxon>
    </lineage>
</organism>
<evidence type="ECO:0000313" key="8">
    <source>
        <dbReference type="EMBL" id="MBB6214418.1"/>
    </source>
</evidence>
<evidence type="ECO:0000256" key="2">
    <source>
        <dbReference type="ARBA" id="ARBA00022448"/>
    </source>
</evidence>
<feature type="transmembrane region" description="Helical" evidence="7">
    <location>
        <begin position="199"/>
        <end position="222"/>
    </location>
</feature>
<feature type="transmembrane region" description="Helical" evidence="7">
    <location>
        <begin position="234"/>
        <end position="255"/>
    </location>
</feature>
<dbReference type="PANTHER" id="PTHR36838">
    <property type="entry name" value="AUXIN EFFLUX CARRIER FAMILY PROTEIN"/>
    <property type="match status" value="1"/>
</dbReference>
<keyword evidence="5 7" id="KW-1133">Transmembrane helix</keyword>
<proteinExistence type="predicted"/>
<dbReference type="InterPro" id="IPR004776">
    <property type="entry name" value="Mem_transp_PIN-like"/>
</dbReference>
<evidence type="ECO:0000256" key="5">
    <source>
        <dbReference type="ARBA" id="ARBA00022989"/>
    </source>
</evidence>
<feature type="transmembrane region" description="Helical" evidence="7">
    <location>
        <begin position="261"/>
        <end position="283"/>
    </location>
</feature>
<reference evidence="8 9" key="1">
    <citation type="submission" date="2020-08" db="EMBL/GenBank/DDBJ databases">
        <title>Genomic Encyclopedia of Type Strains, Phase IV (KMG-IV): sequencing the most valuable type-strain genomes for metagenomic binning, comparative biology and taxonomic classification.</title>
        <authorList>
            <person name="Goeker M."/>
        </authorList>
    </citation>
    <scope>NUCLEOTIDE SEQUENCE [LARGE SCALE GENOMIC DNA]</scope>
    <source>
        <strain evidence="8 9">DSM 103526</strain>
    </source>
</reference>
<feature type="transmembrane region" description="Helical" evidence="7">
    <location>
        <begin position="65"/>
        <end position="83"/>
    </location>
</feature>
<dbReference type="GO" id="GO:0016020">
    <property type="term" value="C:membrane"/>
    <property type="evidence" value="ECO:0007669"/>
    <property type="project" value="UniProtKB-SubCell"/>
</dbReference>
<keyword evidence="4 7" id="KW-0812">Transmembrane</keyword>
<protein>
    <recommendedName>
        <fullName evidence="10">AEC family transporter</fullName>
    </recommendedName>
</protein>
<dbReference type="PANTHER" id="PTHR36838:SF1">
    <property type="entry name" value="SLR1864 PROTEIN"/>
    <property type="match status" value="1"/>
</dbReference>
<dbReference type="AlphaFoldDB" id="A0A841KQM4"/>
<evidence type="ECO:0008006" key="10">
    <source>
        <dbReference type="Google" id="ProtNLM"/>
    </source>
</evidence>
<dbReference type="RefSeq" id="WP_184307836.1">
    <property type="nucleotide sequence ID" value="NZ_JACHEN010000002.1"/>
</dbReference>
<keyword evidence="2" id="KW-0813">Transport</keyword>
<dbReference type="EMBL" id="JACHEN010000002">
    <property type="protein sequence ID" value="MBB6214418.1"/>
    <property type="molecule type" value="Genomic_DNA"/>
</dbReference>
<name>A0A841KQM4_9FIRM</name>
<sequence>MKIFFHILSYNILPIFVLIFLGYFIGKRKSTHIYTLSIINLNIYLPVFVFVNLYTTEMPIEMMKVFIYAIIFVVITGFTARWFARMRGYDDRMTNALKNATMFYNAGNMGIPLVMTVFSSSPFVKNGQTPYLNMALAVQIMIYIAQNITMNTIGFFNAGRGNMHWKDTIKKILAMPTIYAIPLAFLMKHVPYDLTQIPIWSAIMHIKEGFVALILMTLGIQCAQTQMDIKNKEVYMAAAIRMVGGPILTLLLIYMMKFDGVIAQTILISSAAPTAVNTALMALEFDNCADYASQVVMASTLLSGIMLTAVIYMSGILFPVV</sequence>
<feature type="transmembrane region" description="Helical" evidence="7">
    <location>
        <begin position="168"/>
        <end position="187"/>
    </location>
</feature>
<comment type="caution">
    <text evidence="8">The sequence shown here is derived from an EMBL/GenBank/DDBJ whole genome shotgun (WGS) entry which is preliminary data.</text>
</comment>
<dbReference type="GO" id="GO:0055085">
    <property type="term" value="P:transmembrane transport"/>
    <property type="evidence" value="ECO:0007669"/>
    <property type="project" value="InterPro"/>
</dbReference>
<feature type="transmembrane region" description="Helical" evidence="7">
    <location>
        <begin position="6"/>
        <end position="26"/>
    </location>
</feature>
<evidence type="ECO:0000256" key="1">
    <source>
        <dbReference type="ARBA" id="ARBA00004141"/>
    </source>
</evidence>
<comment type="subcellular location">
    <subcellularLocation>
        <location evidence="1">Membrane</location>
        <topology evidence="1">Multi-pass membrane protein</topology>
    </subcellularLocation>
</comment>
<evidence type="ECO:0000256" key="7">
    <source>
        <dbReference type="SAM" id="Phobius"/>
    </source>
</evidence>
<keyword evidence="3" id="KW-1003">Cell membrane</keyword>
<accession>A0A841KQM4</accession>
<dbReference type="Pfam" id="PF03547">
    <property type="entry name" value="Mem_trans"/>
    <property type="match status" value="1"/>
</dbReference>
<keyword evidence="9" id="KW-1185">Reference proteome</keyword>
<feature type="transmembrane region" description="Helical" evidence="7">
    <location>
        <begin position="136"/>
        <end position="156"/>
    </location>
</feature>
<feature type="transmembrane region" description="Helical" evidence="7">
    <location>
        <begin position="295"/>
        <end position="318"/>
    </location>
</feature>
<feature type="transmembrane region" description="Helical" evidence="7">
    <location>
        <begin position="103"/>
        <end position="124"/>
    </location>
</feature>
<feature type="transmembrane region" description="Helical" evidence="7">
    <location>
        <begin position="33"/>
        <end position="53"/>
    </location>
</feature>
<evidence type="ECO:0000313" key="9">
    <source>
        <dbReference type="Proteomes" id="UP000579281"/>
    </source>
</evidence>
<dbReference type="Proteomes" id="UP000579281">
    <property type="component" value="Unassembled WGS sequence"/>
</dbReference>
<gene>
    <name evidence="8" type="ORF">HNQ80_000498</name>
</gene>
<evidence type="ECO:0000256" key="6">
    <source>
        <dbReference type="ARBA" id="ARBA00023136"/>
    </source>
</evidence>
<keyword evidence="6 7" id="KW-0472">Membrane</keyword>
<evidence type="ECO:0000256" key="3">
    <source>
        <dbReference type="ARBA" id="ARBA00022475"/>
    </source>
</evidence>
<evidence type="ECO:0000256" key="4">
    <source>
        <dbReference type="ARBA" id="ARBA00022692"/>
    </source>
</evidence>